<dbReference type="AlphaFoldDB" id="A0A8D8BXR7"/>
<feature type="compositionally biased region" description="Polar residues" evidence="1">
    <location>
        <begin position="73"/>
        <end position="84"/>
    </location>
</feature>
<evidence type="ECO:0000313" key="3">
    <source>
        <dbReference type="EMBL" id="CAG6483819.1"/>
    </source>
</evidence>
<evidence type="ECO:0000256" key="1">
    <source>
        <dbReference type="SAM" id="MobiDB-lite"/>
    </source>
</evidence>
<keyword evidence="2" id="KW-0732">Signal</keyword>
<feature type="region of interest" description="Disordered" evidence="1">
    <location>
        <begin position="312"/>
        <end position="331"/>
    </location>
</feature>
<reference evidence="3" key="1">
    <citation type="submission" date="2021-05" db="EMBL/GenBank/DDBJ databases">
        <authorList>
            <person name="Alioto T."/>
            <person name="Alioto T."/>
            <person name="Gomez Garrido J."/>
        </authorList>
    </citation>
    <scope>NUCLEOTIDE SEQUENCE</scope>
</reference>
<feature type="chain" id="PRO_5036260445" evidence="2">
    <location>
        <begin position="21"/>
        <end position="844"/>
    </location>
</feature>
<evidence type="ECO:0000256" key="2">
    <source>
        <dbReference type="SAM" id="SignalP"/>
    </source>
</evidence>
<dbReference type="EMBL" id="HBUE01097822">
    <property type="protein sequence ID" value="CAG6483817.1"/>
    <property type="molecule type" value="Transcribed_RNA"/>
</dbReference>
<feature type="region of interest" description="Disordered" evidence="1">
    <location>
        <begin position="73"/>
        <end position="120"/>
    </location>
</feature>
<feature type="signal peptide" evidence="2">
    <location>
        <begin position="1"/>
        <end position="20"/>
    </location>
</feature>
<sequence>MRFLLISLILLHFSTRFIKAQNINVDKRIASKLPSKRGKGIEQLIGGHFLYHDFQKNSRNKFKNNYRKLVLQTSNANSSRTSPTDRGISLETASTGNGKIDQKNNSNTNKEESKKTLSDQVNEGKYGLIHTELFKTPIIRPGVLSYKTNYEVPKDDANNYGGLKDDEIWLSEDHLLVLNGGSVNKINEKEKWQPIDDYVAPQRQVKLPENPKIPPPFPVQLADDAPIQFIGNNKLPIYNPFTNQTVFLFSNERVPDIQTGDFVKKNTTAWNGEKNPPSKFNGYQYPPPAPLPIGEPNKTFSNPFLNLPALPPLPTGSIDEKNSTDIDEEDNSLYYPPPYSFEYESNYTNPVSPGPLVPGIILPPPPNFFAPLMEMKISMSTPTNSKKNVINSSINERTKNMTFSKKNSAPINTTQTNVLKYNIEIEKVVVKSFPSNNDTKLIKSVQPTQPRHFPKIQNKTKTPAIQLQTDNFVETPPLISLNQQNVKGNPIYFEYFDARTSSVSSGNEYSFTTTTKPLTSTTPKHVYGTTTAFTPIIIQVSSKRPPNRTYIPSKQKESSRIIPNIENLRYKTMHEFNKEIEKIRHTLRLYKNSAPPVDNYRKSKARPNYEYPFGISPTRVPPQIQTSYINSQYSDQFHPDVKYQPYNAGLTYHSTPIGVSHHDRLPTYDKPDSYDNNFNRYRNPSLNVEITSANPHLDLTFQTAKPSTQLNPWPQPNWFRVEKVKVLDIPKPLISNNGASGYNTKIFLQNKYSIPSYSAPSKPIQVSTSYRQSDTKKYDKYLQLQTQDLAKDTLVNYKHPLPAINFDSELLPYNGRISKPLIDYKLSGDQASVYYITPHEFKYQ</sequence>
<dbReference type="EMBL" id="HBUE01097823">
    <property type="protein sequence ID" value="CAG6483819.1"/>
    <property type="molecule type" value="Transcribed_RNA"/>
</dbReference>
<accession>A0A8D8BXR7</accession>
<proteinExistence type="predicted"/>
<name>A0A8D8BXR7_CULPI</name>
<organism evidence="3">
    <name type="scientific">Culex pipiens</name>
    <name type="common">House mosquito</name>
    <dbReference type="NCBI Taxonomy" id="7175"/>
    <lineage>
        <taxon>Eukaryota</taxon>
        <taxon>Metazoa</taxon>
        <taxon>Ecdysozoa</taxon>
        <taxon>Arthropoda</taxon>
        <taxon>Hexapoda</taxon>
        <taxon>Insecta</taxon>
        <taxon>Pterygota</taxon>
        <taxon>Neoptera</taxon>
        <taxon>Endopterygota</taxon>
        <taxon>Diptera</taxon>
        <taxon>Nematocera</taxon>
        <taxon>Culicoidea</taxon>
        <taxon>Culicidae</taxon>
        <taxon>Culicinae</taxon>
        <taxon>Culicini</taxon>
        <taxon>Culex</taxon>
        <taxon>Culex</taxon>
    </lineage>
</organism>
<dbReference type="EMBL" id="HBUE01097827">
    <property type="protein sequence ID" value="CAG6483821.1"/>
    <property type="molecule type" value="Transcribed_RNA"/>
</dbReference>
<protein>
    <submittedName>
        <fullName evidence="3">(northern house mosquito) hypothetical protein</fullName>
    </submittedName>
</protein>